<feature type="transmembrane region" description="Helical" evidence="6">
    <location>
        <begin position="257"/>
        <end position="281"/>
    </location>
</feature>
<evidence type="ECO:0000256" key="2">
    <source>
        <dbReference type="ARBA" id="ARBA00022475"/>
    </source>
</evidence>
<evidence type="ECO:0000256" key="5">
    <source>
        <dbReference type="ARBA" id="ARBA00023136"/>
    </source>
</evidence>
<feature type="transmembrane region" description="Helical" evidence="6">
    <location>
        <begin position="371"/>
        <end position="390"/>
    </location>
</feature>
<organism evidence="7 8">
    <name type="scientific">Xenorhabdus budapestensis</name>
    <dbReference type="NCBI Taxonomy" id="290110"/>
    <lineage>
        <taxon>Bacteria</taxon>
        <taxon>Pseudomonadati</taxon>
        <taxon>Pseudomonadota</taxon>
        <taxon>Gammaproteobacteria</taxon>
        <taxon>Enterobacterales</taxon>
        <taxon>Morganellaceae</taxon>
        <taxon>Xenorhabdus</taxon>
    </lineage>
</organism>
<comment type="subcellular location">
    <subcellularLocation>
        <location evidence="1">Cell membrane</location>
        <topology evidence="1">Multi-pass membrane protein</topology>
    </subcellularLocation>
</comment>
<keyword evidence="8" id="KW-1185">Reference proteome</keyword>
<feature type="transmembrane region" description="Helical" evidence="6">
    <location>
        <begin position="396"/>
        <end position="420"/>
    </location>
</feature>
<keyword evidence="2" id="KW-1003">Cell membrane</keyword>
<accession>A0ABX7VJ30</accession>
<gene>
    <name evidence="7" type="ORF">HGO23_18950</name>
</gene>
<feature type="transmembrane region" description="Helical" evidence="6">
    <location>
        <begin position="188"/>
        <end position="208"/>
    </location>
</feature>
<feature type="transmembrane region" description="Helical" evidence="6">
    <location>
        <begin position="157"/>
        <end position="176"/>
    </location>
</feature>
<evidence type="ECO:0000313" key="8">
    <source>
        <dbReference type="Proteomes" id="UP000665047"/>
    </source>
</evidence>
<keyword evidence="3 6" id="KW-0812">Transmembrane</keyword>
<keyword evidence="5 6" id="KW-0472">Membrane</keyword>
<feature type="transmembrane region" description="Helical" evidence="6">
    <location>
        <begin position="7"/>
        <end position="29"/>
    </location>
</feature>
<name>A0ABX7VJ30_XENBU</name>
<evidence type="ECO:0000256" key="1">
    <source>
        <dbReference type="ARBA" id="ARBA00004651"/>
    </source>
</evidence>
<feature type="transmembrane region" description="Helical" evidence="6">
    <location>
        <begin position="228"/>
        <end position="245"/>
    </location>
</feature>
<evidence type="ECO:0000256" key="6">
    <source>
        <dbReference type="SAM" id="Phobius"/>
    </source>
</evidence>
<dbReference type="CDD" id="cd12082">
    <property type="entry name" value="MATE_like"/>
    <property type="match status" value="1"/>
</dbReference>
<keyword evidence="4 6" id="KW-1133">Transmembrane helix</keyword>
<dbReference type="PANTHER" id="PTHR30250:SF11">
    <property type="entry name" value="O-ANTIGEN TRANSPORTER-RELATED"/>
    <property type="match status" value="1"/>
</dbReference>
<protein>
    <submittedName>
        <fullName evidence="7">MATE family efflux transporter</fullName>
    </submittedName>
</protein>
<dbReference type="EMBL" id="CP072455">
    <property type="protein sequence ID" value="QTL39797.1"/>
    <property type="molecule type" value="Genomic_DNA"/>
</dbReference>
<evidence type="ECO:0000256" key="4">
    <source>
        <dbReference type="ARBA" id="ARBA00022989"/>
    </source>
</evidence>
<dbReference type="PANTHER" id="PTHR30250">
    <property type="entry name" value="PST FAMILY PREDICTED COLANIC ACID TRANSPORTER"/>
    <property type="match status" value="1"/>
</dbReference>
<feature type="transmembrane region" description="Helical" evidence="6">
    <location>
        <begin position="301"/>
        <end position="322"/>
    </location>
</feature>
<proteinExistence type="predicted"/>
<evidence type="ECO:0000256" key="3">
    <source>
        <dbReference type="ARBA" id="ARBA00022692"/>
    </source>
</evidence>
<dbReference type="RefSeq" id="WP_209027484.1">
    <property type="nucleotide sequence ID" value="NZ_CP072455.1"/>
</dbReference>
<sequence>MLKIPNHLIVASSSWLSKIIIAGVQILSISYLMPLLGEDEYAVFSLLTGLLVWCSIVDLGVGNSLQNYISESRAKNENYDSYIKSSLHIIAVSFILFFFFFYLFSNILASFYLSSFDHLINGESGNLFFTASIIFSTISIGTVAYKILFAELIGWKANLYNAMSYLIGFLGITVVHKYNINTDINNSLIILYAPVGLISLSYISYRYLKLINVRTTWQSHLLILKRSIGFLIFSFLSILVLQADYIVISQKLSASDIVIYTVTMKIFGLVFFIYSAVLQALWPICAELRIKHQWAKLNKMIFVNIIFGMTFICISTLFIYFFKEKIISIISKEINYNLDASVYAIIALYFCIRVWCDTYAMLLQSMNSLKILWFFVPCQAVISGTAQWYLSEYLGVSGILLGLTLSFILTVCWGLPIAYINKVKKVVLI</sequence>
<feature type="transmembrane region" description="Helical" evidence="6">
    <location>
        <begin position="41"/>
        <end position="65"/>
    </location>
</feature>
<feature type="transmembrane region" description="Helical" evidence="6">
    <location>
        <begin position="125"/>
        <end position="145"/>
    </location>
</feature>
<reference evidence="7 8" key="1">
    <citation type="submission" date="2021-03" db="EMBL/GenBank/DDBJ databases">
        <title>Complete Genome Sequence Data of Xenorhabdus budapestensis strain C72, a Candidate Biological Control Agent, from China.</title>
        <authorList>
            <person name="LI B."/>
            <person name="WANG S."/>
            <person name="QIU D."/>
        </authorList>
    </citation>
    <scope>NUCLEOTIDE SEQUENCE [LARGE SCALE GENOMIC DNA]</scope>
    <source>
        <strain evidence="7 8">C-7-2</strain>
    </source>
</reference>
<feature type="transmembrane region" description="Helical" evidence="6">
    <location>
        <begin position="342"/>
        <end position="362"/>
    </location>
</feature>
<dbReference type="Proteomes" id="UP000665047">
    <property type="component" value="Chromosome"/>
</dbReference>
<evidence type="ECO:0000313" key="7">
    <source>
        <dbReference type="EMBL" id="QTL39797.1"/>
    </source>
</evidence>
<feature type="transmembrane region" description="Helical" evidence="6">
    <location>
        <begin position="86"/>
        <end position="113"/>
    </location>
</feature>
<dbReference type="InterPro" id="IPR050833">
    <property type="entry name" value="Poly_Biosynth_Transport"/>
</dbReference>